<feature type="transmembrane region" description="Helical" evidence="9">
    <location>
        <begin position="119"/>
        <end position="138"/>
    </location>
</feature>
<feature type="transmembrane region" description="Helical" evidence="9">
    <location>
        <begin position="196"/>
        <end position="214"/>
    </location>
</feature>
<dbReference type="InterPro" id="IPR005829">
    <property type="entry name" value="Sugar_transporter_CS"/>
</dbReference>
<comment type="caution">
    <text evidence="11">The sequence shown here is derived from an EMBL/GenBank/DDBJ whole genome shotgun (WGS) entry which is preliminary data.</text>
</comment>
<dbReference type="PROSITE" id="PS00217">
    <property type="entry name" value="SUGAR_TRANSPORT_2"/>
    <property type="match status" value="1"/>
</dbReference>
<dbReference type="Proteomes" id="UP000283128">
    <property type="component" value="Unassembled WGS sequence"/>
</dbReference>
<dbReference type="InterPro" id="IPR051084">
    <property type="entry name" value="H+-coupled_symporters"/>
</dbReference>
<feature type="transmembrane region" description="Helical" evidence="9">
    <location>
        <begin position="159"/>
        <end position="184"/>
    </location>
</feature>
<evidence type="ECO:0000256" key="4">
    <source>
        <dbReference type="ARBA" id="ARBA00022475"/>
    </source>
</evidence>
<feature type="transmembrane region" description="Helical" evidence="9">
    <location>
        <begin position="284"/>
        <end position="301"/>
    </location>
</feature>
<feature type="transmembrane region" description="Helical" evidence="9">
    <location>
        <begin position="94"/>
        <end position="113"/>
    </location>
</feature>
<sequence>MTSTVAAPAVRSVRGGTDNGRKALLAATVGGVVESFDWAIYAVLAPYFASQLFPGDDPVTKLMAAYLGFAVGFVVRPFGSYVMGRLSDTRGRRFGLTLSMAIISGASVLIAALPTAAMIGVGAPVLLLLLRLVQGLSMGGENPAAAAYVTETAPGRLRFLYSAISYSGVIVGNILSFGVLAVLLATLGKDGVAGGGWRIGFLVAAALGLLALWIRRSAEESEAFAEQKSTTTRAERFALYKANARNMLAVFLLTLGITVGYYYGTTYLPQYAEKVGAASGADSAAAMLLPLVVLIGAMVFAGRTADRVGELKAIRVGLGLLALGTVPLMLALAHGTMPMWLVTTVYLLLVATPLGVTNVLFAQLFPVAVRTVAMGVPFTVGVGLFGGTFPLLAEWLGKTGHLAAVPWWAAAAATIAFLATFLVRLPQRTDS</sequence>
<feature type="transmembrane region" description="Helical" evidence="9">
    <location>
        <begin position="339"/>
        <end position="361"/>
    </location>
</feature>
<accession>A0A3S3UFP7</accession>
<dbReference type="RefSeq" id="WP_127829474.1">
    <property type="nucleotide sequence ID" value="NZ_RZYA01000008.1"/>
</dbReference>
<evidence type="ECO:0000256" key="2">
    <source>
        <dbReference type="ARBA" id="ARBA00008240"/>
    </source>
</evidence>
<feature type="domain" description="Major facilitator superfamily (MFS) profile" evidence="10">
    <location>
        <begin position="23"/>
        <end position="428"/>
    </location>
</feature>
<dbReference type="AlphaFoldDB" id="A0A3S3UFP7"/>
<dbReference type="PANTHER" id="PTHR43528">
    <property type="entry name" value="ALPHA-KETOGLUTARATE PERMEASE"/>
    <property type="match status" value="1"/>
</dbReference>
<keyword evidence="7 9" id="KW-1133">Transmembrane helix</keyword>
<keyword evidence="8 9" id="KW-0472">Membrane</keyword>
<keyword evidence="6" id="KW-0769">Symport</keyword>
<dbReference type="GO" id="GO:0015293">
    <property type="term" value="F:symporter activity"/>
    <property type="evidence" value="ECO:0007669"/>
    <property type="project" value="UniProtKB-KW"/>
</dbReference>
<keyword evidence="4" id="KW-1003">Cell membrane</keyword>
<feature type="transmembrane region" description="Helical" evidence="9">
    <location>
        <begin position="64"/>
        <end position="82"/>
    </location>
</feature>
<comment type="subcellular location">
    <subcellularLocation>
        <location evidence="1">Cell membrane</location>
        <topology evidence="1">Multi-pass membrane protein</topology>
    </subcellularLocation>
</comment>
<dbReference type="EMBL" id="RZYA01000008">
    <property type="protein sequence ID" value="RVU23190.1"/>
    <property type="molecule type" value="Genomic_DNA"/>
</dbReference>
<dbReference type="Pfam" id="PF07690">
    <property type="entry name" value="MFS_1"/>
    <property type="match status" value="1"/>
</dbReference>
<proteinExistence type="inferred from homology"/>
<dbReference type="PANTHER" id="PTHR43528:SF1">
    <property type="entry name" value="ALPHA-KETOGLUTARATE PERMEASE"/>
    <property type="match status" value="1"/>
</dbReference>
<dbReference type="GO" id="GO:0005886">
    <property type="term" value="C:plasma membrane"/>
    <property type="evidence" value="ECO:0007669"/>
    <property type="project" value="UniProtKB-SubCell"/>
</dbReference>
<feature type="transmembrane region" description="Helical" evidence="9">
    <location>
        <begin position="246"/>
        <end position="264"/>
    </location>
</feature>
<dbReference type="Gene3D" id="1.20.1250.20">
    <property type="entry name" value="MFS general substrate transporter like domains"/>
    <property type="match status" value="2"/>
</dbReference>
<feature type="transmembrane region" description="Helical" evidence="9">
    <location>
        <begin position="313"/>
        <end position="333"/>
    </location>
</feature>
<dbReference type="InterPro" id="IPR036259">
    <property type="entry name" value="MFS_trans_sf"/>
</dbReference>
<evidence type="ECO:0000256" key="6">
    <source>
        <dbReference type="ARBA" id="ARBA00022847"/>
    </source>
</evidence>
<evidence type="ECO:0000256" key="9">
    <source>
        <dbReference type="SAM" id="Phobius"/>
    </source>
</evidence>
<keyword evidence="3" id="KW-0813">Transport</keyword>
<name>A0A3S3UFP7_9ACTN</name>
<reference evidence="11 12" key="1">
    <citation type="submission" date="2019-01" db="EMBL/GenBank/DDBJ databases">
        <title>Genome sequences of Streptomyces and Rhizobium isolates collected from root and soil.</title>
        <authorList>
            <person name="Chhettri S."/>
            <person name="Sevigny J.L."/>
            <person name="Sen A."/>
            <person name="Ennis N."/>
            <person name="Tisa L."/>
        </authorList>
    </citation>
    <scope>NUCLEOTIDE SEQUENCE [LARGE SCALE GENOMIC DNA]</scope>
    <source>
        <strain evidence="11 12">San01</strain>
    </source>
</reference>
<dbReference type="PROSITE" id="PS50850">
    <property type="entry name" value="MFS"/>
    <property type="match status" value="1"/>
</dbReference>
<feature type="transmembrane region" description="Helical" evidence="9">
    <location>
        <begin position="23"/>
        <end position="44"/>
    </location>
</feature>
<dbReference type="SUPFAM" id="SSF103473">
    <property type="entry name" value="MFS general substrate transporter"/>
    <property type="match status" value="1"/>
</dbReference>
<evidence type="ECO:0000256" key="7">
    <source>
        <dbReference type="ARBA" id="ARBA00022989"/>
    </source>
</evidence>
<dbReference type="InterPro" id="IPR020846">
    <property type="entry name" value="MFS_dom"/>
</dbReference>
<organism evidence="11 12">
    <name type="scientific">Streptomyces antnestii</name>
    <dbReference type="NCBI Taxonomy" id="2494256"/>
    <lineage>
        <taxon>Bacteria</taxon>
        <taxon>Bacillati</taxon>
        <taxon>Actinomycetota</taxon>
        <taxon>Actinomycetes</taxon>
        <taxon>Kitasatosporales</taxon>
        <taxon>Streptomycetaceae</taxon>
        <taxon>Streptomyces</taxon>
    </lineage>
</organism>
<evidence type="ECO:0000313" key="11">
    <source>
        <dbReference type="EMBL" id="RVU23190.1"/>
    </source>
</evidence>
<comment type="similarity">
    <text evidence="2">Belongs to the major facilitator superfamily. Metabolite:H+ Symporter (MHS) family (TC 2.A.1.6) family.</text>
</comment>
<feature type="transmembrane region" description="Helical" evidence="9">
    <location>
        <begin position="405"/>
        <end position="425"/>
    </location>
</feature>
<keyword evidence="12" id="KW-1185">Reference proteome</keyword>
<evidence type="ECO:0000313" key="12">
    <source>
        <dbReference type="Proteomes" id="UP000283128"/>
    </source>
</evidence>
<dbReference type="InterPro" id="IPR011701">
    <property type="entry name" value="MFS"/>
</dbReference>
<keyword evidence="5 9" id="KW-0812">Transmembrane</keyword>
<evidence type="ECO:0000256" key="5">
    <source>
        <dbReference type="ARBA" id="ARBA00022692"/>
    </source>
</evidence>
<evidence type="ECO:0000256" key="1">
    <source>
        <dbReference type="ARBA" id="ARBA00004651"/>
    </source>
</evidence>
<protein>
    <submittedName>
        <fullName evidence="11">MFS transporter</fullName>
    </submittedName>
</protein>
<gene>
    <name evidence="11" type="ORF">EOT10_19345</name>
</gene>
<dbReference type="OrthoDB" id="9066401at2"/>
<evidence type="ECO:0000259" key="10">
    <source>
        <dbReference type="PROSITE" id="PS50850"/>
    </source>
</evidence>
<feature type="transmembrane region" description="Helical" evidence="9">
    <location>
        <begin position="373"/>
        <end position="393"/>
    </location>
</feature>
<evidence type="ECO:0000256" key="8">
    <source>
        <dbReference type="ARBA" id="ARBA00023136"/>
    </source>
</evidence>
<evidence type="ECO:0000256" key="3">
    <source>
        <dbReference type="ARBA" id="ARBA00022448"/>
    </source>
</evidence>